<protein>
    <submittedName>
        <fullName evidence="6">Uncharacterized protein</fullName>
    </submittedName>
</protein>
<evidence type="ECO:0000256" key="2">
    <source>
        <dbReference type="ARBA" id="ARBA00022692"/>
    </source>
</evidence>
<evidence type="ECO:0000256" key="5">
    <source>
        <dbReference type="SAM" id="Phobius"/>
    </source>
</evidence>
<keyword evidence="2 5" id="KW-0812">Transmembrane</keyword>
<dbReference type="GO" id="GO:0016020">
    <property type="term" value="C:membrane"/>
    <property type="evidence" value="ECO:0007669"/>
    <property type="project" value="UniProtKB-SubCell"/>
</dbReference>
<feature type="transmembrane region" description="Helical" evidence="5">
    <location>
        <begin position="20"/>
        <end position="42"/>
    </location>
</feature>
<dbReference type="Pfam" id="PF00083">
    <property type="entry name" value="Sugar_tr"/>
    <property type="match status" value="1"/>
</dbReference>
<dbReference type="EMBL" id="VSWD01000007">
    <property type="protein sequence ID" value="KAK3098829.1"/>
    <property type="molecule type" value="Genomic_DNA"/>
</dbReference>
<gene>
    <name evidence="6" type="ORF">FSP39_023504</name>
</gene>
<comment type="subcellular location">
    <subcellularLocation>
        <location evidence="1">Membrane</location>
    </subcellularLocation>
</comment>
<evidence type="ECO:0000256" key="4">
    <source>
        <dbReference type="ARBA" id="ARBA00023136"/>
    </source>
</evidence>
<keyword evidence="7" id="KW-1185">Reference proteome</keyword>
<keyword evidence="4 5" id="KW-0472">Membrane</keyword>
<sequence length="124" mass="14153">MDYEQIVHHLGDVGKYQKILVLKAFLPIFFGTFSIFIPNFCLGVHHHRPTVFPESPRWLISKGRLNEAIKIIQKAAKVNKVSLPPGISTLRVSDKESLPFTKILKQLGRSKRLLVYLAIAMSNW</sequence>
<dbReference type="Gene3D" id="1.10.286.90">
    <property type="entry name" value="MFS transporter, transmembrane helix TM10b"/>
    <property type="match status" value="1"/>
</dbReference>
<evidence type="ECO:0000313" key="7">
    <source>
        <dbReference type="Proteomes" id="UP001186944"/>
    </source>
</evidence>
<reference evidence="6" key="1">
    <citation type="submission" date="2019-08" db="EMBL/GenBank/DDBJ databases">
        <title>The improved chromosome-level genome for the pearl oyster Pinctada fucata martensii using PacBio sequencing and Hi-C.</title>
        <authorList>
            <person name="Zheng Z."/>
        </authorList>
    </citation>
    <scope>NUCLEOTIDE SEQUENCE</scope>
    <source>
        <strain evidence="6">ZZ-2019</strain>
        <tissue evidence="6">Adductor muscle</tissue>
    </source>
</reference>
<dbReference type="AlphaFoldDB" id="A0AA88YCN7"/>
<evidence type="ECO:0000313" key="6">
    <source>
        <dbReference type="EMBL" id="KAK3098829.1"/>
    </source>
</evidence>
<keyword evidence="3 5" id="KW-1133">Transmembrane helix</keyword>
<dbReference type="Proteomes" id="UP001186944">
    <property type="component" value="Unassembled WGS sequence"/>
</dbReference>
<comment type="caution">
    <text evidence="6">The sequence shown here is derived from an EMBL/GenBank/DDBJ whole genome shotgun (WGS) entry which is preliminary data.</text>
</comment>
<dbReference type="GO" id="GO:0022857">
    <property type="term" value="F:transmembrane transporter activity"/>
    <property type="evidence" value="ECO:0007669"/>
    <property type="project" value="InterPro"/>
</dbReference>
<accession>A0AA88YCN7</accession>
<organism evidence="6 7">
    <name type="scientific">Pinctada imbricata</name>
    <name type="common">Atlantic pearl-oyster</name>
    <name type="synonym">Pinctada martensii</name>
    <dbReference type="NCBI Taxonomy" id="66713"/>
    <lineage>
        <taxon>Eukaryota</taxon>
        <taxon>Metazoa</taxon>
        <taxon>Spiralia</taxon>
        <taxon>Lophotrochozoa</taxon>
        <taxon>Mollusca</taxon>
        <taxon>Bivalvia</taxon>
        <taxon>Autobranchia</taxon>
        <taxon>Pteriomorphia</taxon>
        <taxon>Pterioida</taxon>
        <taxon>Pterioidea</taxon>
        <taxon>Pteriidae</taxon>
        <taxon>Pinctada</taxon>
    </lineage>
</organism>
<evidence type="ECO:0000256" key="3">
    <source>
        <dbReference type="ARBA" id="ARBA00022989"/>
    </source>
</evidence>
<evidence type="ECO:0000256" key="1">
    <source>
        <dbReference type="ARBA" id="ARBA00004370"/>
    </source>
</evidence>
<proteinExistence type="predicted"/>
<name>A0AA88YCN7_PINIB</name>
<dbReference type="InterPro" id="IPR005828">
    <property type="entry name" value="MFS_sugar_transport-like"/>
</dbReference>